<comment type="caution">
    <text evidence="2">The sequence shown here is derived from an EMBL/GenBank/DDBJ whole genome shotgun (WGS) entry which is preliminary data.</text>
</comment>
<keyword evidence="3" id="KW-1185">Reference proteome</keyword>
<keyword evidence="1" id="KW-0472">Membrane</keyword>
<feature type="transmembrane region" description="Helical" evidence="1">
    <location>
        <begin position="300"/>
        <end position="320"/>
    </location>
</feature>
<dbReference type="Proteomes" id="UP001596507">
    <property type="component" value="Unassembled WGS sequence"/>
</dbReference>
<keyword evidence="1" id="KW-0812">Transmembrane</keyword>
<feature type="transmembrane region" description="Helical" evidence="1">
    <location>
        <begin position="58"/>
        <end position="80"/>
    </location>
</feature>
<evidence type="ECO:0000256" key="1">
    <source>
        <dbReference type="SAM" id="Phobius"/>
    </source>
</evidence>
<proteinExistence type="predicted"/>
<accession>A0ABW2HC02</accession>
<feature type="transmembrane region" description="Helical" evidence="1">
    <location>
        <begin position="373"/>
        <end position="392"/>
    </location>
</feature>
<feature type="transmembrane region" description="Helical" evidence="1">
    <location>
        <begin position="139"/>
        <end position="162"/>
    </location>
</feature>
<protein>
    <recommendedName>
        <fullName evidence="4">ABC-2 type transport system permease protein</fullName>
    </recommendedName>
</protein>
<feature type="transmembrane region" description="Helical" evidence="1">
    <location>
        <begin position="326"/>
        <end position="343"/>
    </location>
</feature>
<sequence length="521" mass="54044">MAAHVLRLRFDLLIGTLRGDARHVARVVTGLVLLMAATGAACWAVLGLSGDDDEVVRVVTVLGGSAVAFGFALAPLVAAVEDPLDPRRFAVLGLAPRRLAAALALAGALSVPVLVVLAVGICVAIVWTERGVSPLLAGVSVALGIAVCVLLARVCMALTALFLRERRSRELSGLFALTIVVVVVPVGVFLASLDWHGTVPSQLSEAVDVLAVTPLGAAWAIPAVVAEGADPTVPAVVAIGSPVVLWLVWMLLVRVLLTTTERPRATRERGGLGWFAVAPGTPGGAIAARSLMYWLRDRRYVVNLVVVPITAALTMAPLLIVGVPLQTVALIPVPFIALFLGWLPHNDLAYDSTAVWMHISAGVRGVSDRVGRLVPVLLVGLPALAVVMPLAISVHGRWALLPAMIGVCTGLFGAGLGLSSIASAAAPYAVSPPGESPFRQPQRFDSAGGIAQALVMLGSLALCAPALWWAWIALTDDIEAAESAMWAGIGIGVGTLVAGIAIGSVVFRRRAGRIMEFAEST</sequence>
<gene>
    <name evidence="2" type="ORF">ACFQRL_06345</name>
</gene>
<feature type="transmembrane region" description="Helical" evidence="1">
    <location>
        <begin position="235"/>
        <end position="257"/>
    </location>
</feature>
<feature type="transmembrane region" description="Helical" evidence="1">
    <location>
        <begin position="484"/>
        <end position="507"/>
    </location>
</feature>
<keyword evidence="1" id="KW-1133">Transmembrane helix</keyword>
<dbReference type="RefSeq" id="WP_262873462.1">
    <property type="nucleotide sequence ID" value="NZ_BAABKW010000002.1"/>
</dbReference>
<feature type="transmembrane region" description="Helical" evidence="1">
    <location>
        <begin position="398"/>
        <end position="430"/>
    </location>
</feature>
<feature type="transmembrane region" description="Helical" evidence="1">
    <location>
        <begin position="27"/>
        <end position="46"/>
    </location>
</feature>
<feature type="transmembrane region" description="Helical" evidence="1">
    <location>
        <begin position="101"/>
        <end position="127"/>
    </location>
</feature>
<dbReference type="EMBL" id="JBHTBE010000001">
    <property type="protein sequence ID" value="MFC7268571.1"/>
    <property type="molecule type" value="Genomic_DNA"/>
</dbReference>
<organism evidence="2 3">
    <name type="scientific">Microbacterium fluvii</name>
    <dbReference type="NCBI Taxonomy" id="415215"/>
    <lineage>
        <taxon>Bacteria</taxon>
        <taxon>Bacillati</taxon>
        <taxon>Actinomycetota</taxon>
        <taxon>Actinomycetes</taxon>
        <taxon>Micrococcales</taxon>
        <taxon>Microbacteriaceae</taxon>
        <taxon>Microbacterium</taxon>
    </lineage>
</organism>
<reference evidence="3" key="1">
    <citation type="journal article" date="2019" name="Int. J. Syst. Evol. Microbiol.">
        <title>The Global Catalogue of Microorganisms (GCM) 10K type strain sequencing project: providing services to taxonomists for standard genome sequencing and annotation.</title>
        <authorList>
            <consortium name="The Broad Institute Genomics Platform"/>
            <consortium name="The Broad Institute Genome Sequencing Center for Infectious Disease"/>
            <person name="Wu L."/>
            <person name="Ma J."/>
        </authorList>
    </citation>
    <scope>NUCLEOTIDE SEQUENCE [LARGE SCALE GENOMIC DNA]</scope>
    <source>
        <strain evidence="3">CGMCC 1.15772</strain>
    </source>
</reference>
<evidence type="ECO:0008006" key="4">
    <source>
        <dbReference type="Google" id="ProtNLM"/>
    </source>
</evidence>
<feature type="transmembrane region" description="Helical" evidence="1">
    <location>
        <begin position="450"/>
        <end position="472"/>
    </location>
</feature>
<feature type="transmembrane region" description="Helical" evidence="1">
    <location>
        <begin position="174"/>
        <end position="193"/>
    </location>
</feature>
<evidence type="ECO:0000313" key="3">
    <source>
        <dbReference type="Proteomes" id="UP001596507"/>
    </source>
</evidence>
<name>A0ABW2HC02_9MICO</name>
<evidence type="ECO:0000313" key="2">
    <source>
        <dbReference type="EMBL" id="MFC7268571.1"/>
    </source>
</evidence>